<keyword evidence="2" id="KW-0645">Protease</keyword>
<dbReference type="GO" id="GO:0006508">
    <property type="term" value="P:proteolysis"/>
    <property type="evidence" value="ECO:0007669"/>
    <property type="project" value="UniProtKB-KW"/>
</dbReference>
<dbReference type="SUPFAM" id="SSF54001">
    <property type="entry name" value="Cysteine proteinases"/>
    <property type="match status" value="1"/>
</dbReference>
<proteinExistence type="inferred from homology"/>
<dbReference type="Gene3D" id="3.40.395.10">
    <property type="entry name" value="Adenoviral Proteinase, Chain A"/>
    <property type="match status" value="1"/>
</dbReference>
<reference evidence="6" key="2">
    <citation type="submission" date="2022-03" db="EMBL/GenBank/DDBJ databases">
        <title>Draft title - Genomic analysis of global carrot germplasm unveils the trajectory of domestication and the origin of high carotenoid orange carrot.</title>
        <authorList>
            <person name="Iorizzo M."/>
            <person name="Ellison S."/>
            <person name="Senalik D."/>
            <person name="Macko-Podgorni A."/>
            <person name="Grzebelus D."/>
            <person name="Bostan H."/>
            <person name="Rolling W."/>
            <person name="Curaba J."/>
            <person name="Simon P."/>
        </authorList>
    </citation>
    <scope>NUCLEOTIDE SEQUENCE</scope>
    <source>
        <tissue evidence="6">Leaf</tissue>
    </source>
</reference>
<dbReference type="PROSITE" id="PS50600">
    <property type="entry name" value="ULP_PROTEASE"/>
    <property type="match status" value="1"/>
</dbReference>
<sequence length="323" mass="37342">MMKSLERAEKSNIQGLPAFCSAKDIPRRKRTKRGDGVKNAINSERTGLEVLIPSTECRRPCQKRKCKEVPAQSTDSEQTVPCFTRIRGQTRRRGTGNGTDQGKLNSSLLNNYLGNMWQSIPRGKKESSTYMDCLWFTMYHEQSQREKVLRWIVREKIFSKKYVFLPICQWDHWCLLILCHLGSKTTTPCMLLLDSLHGAGPKRLEPLIRKFLLGVYKAEKRPETKKLIDKIPLLVPKVPQQRDDKECGYYVLYYIKLFLMNSPKSISKSKSSGYPYFMKNDWFTTGMIESFRKALSLYDQQTGVMDDICSDDASDEVILVEKH</sequence>
<dbReference type="PANTHER" id="PTHR46915:SF6">
    <property type="entry name" value="CYSTEINE PROTEINASES SUPERFAMILY PROTEIN"/>
    <property type="match status" value="1"/>
</dbReference>
<dbReference type="InterPro" id="IPR003653">
    <property type="entry name" value="Peptidase_C48_C"/>
</dbReference>
<organism evidence="6 7">
    <name type="scientific">Daucus carota subsp. sativus</name>
    <name type="common">Carrot</name>
    <dbReference type="NCBI Taxonomy" id="79200"/>
    <lineage>
        <taxon>Eukaryota</taxon>
        <taxon>Viridiplantae</taxon>
        <taxon>Streptophyta</taxon>
        <taxon>Embryophyta</taxon>
        <taxon>Tracheophyta</taxon>
        <taxon>Spermatophyta</taxon>
        <taxon>Magnoliopsida</taxon>
        <taxon>eudicotyledons</taxon>
        <taxon>Gunneridae</taxon>
        <taxon>Pentapetalae</taxon>
        <taxon>asterids</taxon>
        <taxon>campanulids</taxon>
        <taxon>Apiales</taxon>
        <taxon>Apiaceae</taxon>
        <taxon>Apioideae</taxon>
        <taxon>Scandiceae</taxon>
        <taxon>Daucinae</taxon>
        <taxon>Daucus</taxon>
        <taxon>Daucus sect. Daucus</taxon>
    </lineage>
</organism>
<keyword evidence="7" id="KW-1185">Reference proteome</keyword>
<name>A0AAF0WIX8_DAUCS</name>
<evidence type="ECO:0000313" key="6">
    <source>
        <dbReference type="EMBL" id="WOG89208.1"/>
    </source>
</evidence>
<reference evidence="6" key="1">
    <citation type="journal article" date="2016" name="Nat. Genet.">
        <title>A high-quality carrot genome assembly provides new insights into carotenoid accumulation and asterid genome evolution.</title>
        <authorList>
            <person name="Iorizzo M."/>
            <person name="Ellison S."/>
            <person name="Senalik D."/>
            <person name="Zeng P."/>
            <person name="Satapoomin P."/>
            <person name="Huang J."/>
            <person name="Bowman M."/>
            <person name="Iovene M."/>
            <person name="Sanseverino W."/>
            <person name="Cavagnaro P."/>
            <person name="Yildiz M."/>
            <person name="Macko-Podgorni A."/>
            <person name="Moranska E."/>
            <person name="Grzebelus E."/>
            <person name="Grzebelus D."/>
            <person name="Ashrafi H."/>
            <person name="Zheng Z."/>
            <person name="Cheng S."/>
            <person name="Spooner D."/>
            <person name="Van Deynze A."/>
            <person name="Simon P."/>
        </authorList>
    </citation>
    <scope>NUCLEOTIDE SEQUENCE</scope>
    <source>
        <tissue evidence="6">Leaf</tissue>
    </source>
</reference>
<evidence type="ECO:0000259" key="5">
    <source>
        <dbReference type="PROSITE" id="PS50600"/>
    </source>
</evidence>
<feature type="domain" description="Ubiquitin-like protease family profile" evidence="5">
    <location>
        <begin position="84"/>
        <end position="258"/>
    </location>
</feature>
<dbReference type="Pfam" id="PF02902">
    <property type="entry name" value="Peptidase_C48"/>
    <property type="match status" value="1"/>
</dbReference>
<evidence type="ECO:0000313" key="7">
    <source>
        <dbReference type="Proteomes" id="UP000077755"/>
    </source>
</evidence>
<evidence type="ECO:0000256" key="3">
    <source>
        <dbReference type="ARBA" id="ARBA00022801"/>
    </source>
</evidence>
<dbReference type="PANTHER" id="PTHR46915">
    <property type="entry name" value="UBIQUITIN-LIKE PROTEASE 4-RELATED"/>
    <property type="match status" value="1"/>
</dbReference>
<comment type="similarity">
    <text evidence="1">Belongs to the peptidase C48 family.</text>
</comment>
<dbReference type="Proteomes" id="UP000077755">
    <property type="component" value="Chromosome 2"/>
</dbReference>
<gene>
    <name evidence="6" type="ORF">DCAR_0208445</name>
</gene>
<dbReference type="GO" id="GO:0008234">
    <property type="term" value="F:cysteine-type peptidase activity"/>
    <property type="evidence" value="ECO:0007669"/>
    <property type="project" value="UniProtKB-KW"/>
</dbReference>
<evidence type="ECO:0000256" key="4">
    <source>
        <dbReference type="ARBA" id="ARBA00022807"/>
    </source>
</evidence>
<protein>
    <recommendedName>
        <fullName evidence="5">Ubiquitin-like protease family profile domain-containing protein</fullName>
    </recommendedName>
</protein>
<evidence type="ECO:0000256" key="2">
    <source>
        <dbReference type="ARBA" id="ARBA00022670"/>
    </source>
</evidence>
<dbReference type="EMBL" id="CP093344">
    <property type="protein sequence ID" value="WOG89208.1"/>
    <property type="molecule type" value="Genomic_DNA"/>
</dbReference>
<dbReference type="InterPro" id="IPR038765">
    <property type="entry name" value="Papain-like_cys_pep_sf"/>
</dbReference>
<evidence type="ECO:0000256" key="1">
    <source>
        <dbReference type="ARBA" id="ARBA00005234"/>
    </source>
</evidence>
<keyword evidence="3" id="KW-0378">Hydrolase</keyword>
<dbReference type="AlphaFoldDB" id="A0AAF0WIX8"/>
<dbReference type="GO" id="GO:0016926">
    <property type="term" value="P:protein desumoylation"/>
    <property type="evidence" value="ECO:0007669"/>
    <property type="project" value="UniProtKB-ARBA"/>
</dbReference>
<keyword evidence="4" id="KW-0788">Thiol protease</keyword>
<accession>A0AAF0WIX8</accession>